<dbReference type="Pfam" id="PF00571">
    <property type="entry name" value="CBS"/>
    <property type="match status" value="2"/>
</dbReference>
<dbReference type="PROSITE" id="PS51371">
    <property type="entry name" value="CBS"/>
    <property type="match status" value="2"/>
</dbReference>
<dbReference type="InterPro" id="IPR050486">
    <property type="entry name" value="Mannose-1P_guanyltransferase"/>
</dbReference>
<dbReference type="GO" id="GO:0016740">
    <property type="term" value="F:transferase activity"/>
    <property type="evidence" value="ECO:0007669"/>
    <property type="project" value="UniProtKB-KW"/>
</dbReference>
<sequence>MNNWESILVSPETPIIEAIRIIDDSTLQIALVVDENHKLIGTLTDGDVRRAILKGLQLDNPVRQVMNTNPIAADLNDSRESILAIMRATKIRQIPIVDGQGIVAGLELFNNLIQPCERENIVVLMAGGLGSRLRPLTNDCPKPLLKVGSKPILETIMESFVEHGFRRFYIAVNYRAEMIKHHFQDGSRWGVKIDYLHEEKQLGTAGPLGLLPETPTQPVLVMNGDLLTRVNFQQLLDFHNEHRVLATMCVREYDHHIPYGVVQLNKHRLMNIEEKPVQRFFVNAGIYVLSPKALELIPRNHYLDMPNVFRELINRKEETAVFPIHEYWLDIGRMDDFERADIEYPKVFNGK</sequence>
<dbReference type="InterPro" id="IPR005835">
    <property type="entry name" value="NTP_transferase_dom"/>
</dbReference>
<dbReference type="STRING" id="351605.Gura_4088"/>
<dbReference type="AlphaFoldDB" id="A5G8W3"/>
<proteinExistence type="predicted"/>
<feature type="domain" description="CBS" evidence="2">
    <location>
        <begin position="1"/>
        <end position="58"/>
    </location>
</feature>
<dbReference type="KEGG" id="gur:Gura_4088"/>
<dbReference type="CDD" id="cd04607">
    <property type="entry name" value="CBS_pair_NTP_transferase_assoc"/>
    <property type="match status" value="1"/>
</dbReference>
<reference evidence="3 4" key="1">
    <citation type="submission" date="2007-05" db="EMBL/GenBank/DDBJ databases">
        <title>Complete sequence of Geobacter uraniireducens Rf4.</title>
        <authorList>
            <consortium name="US DOE Joint Genome Institute"/>
            <person name="Copeland A."/>
            <person name="Lucas S."/>
            <person name="Lapidus A."/>
            <person name="Barry K."/>
            <person name="Detter J.C."/>
            <person name="Glavina del Rio T."/>
            <person name="Hammon N."/>
            <person name="Israni S."/>
            <person name="Dalin E."/>
            <person name="Tice H."/>
            <person name="Pitluck S."/>
            <person name="Chertkov O."/>
            <person name="Brettin T."/>
            <person name="Bruce D."/>
            <person name="Han C."/>
            <person name="Schmutz J."/>
            <person name="Larimer F."/>
            <person name="Land M."/>
            <person name="Hauser L."/>
            <person name="Kyrpides N."/>
            <person name="Mikhailova N."/>
            <person name="Shelobolina E."/>
            <person name="Aklujkar M."/>
            <person name="Lovley D."/>
            <person name="Richardson P."/>
        </authorList>
    </citation>
    <scope>NUCLEOTIDE SEQUENCE [LARGE SCALE GENOMIC DNA]</scope>
    <source>
        <strain evidence="3 4">Rf4</strain>
    </source>
</reference>
<dbReference type="Gene3D" id="3.90.550.10">
    <property type="entry name" value="Spore Coat Polysaccharide Biosynthesis Protein SpsA, Chain A"/>
    <property type="match status" value="1"/>
</dbReference>
<dbReference type="InterPro" id="IPR046342">
    <property type="entry name" value="CBS_dom_sf"/>
</dbReference>
<dbReference type="InterPro" id="IPR000644">
    <property type="entry name" value="CBS_dom"/>
</dbReference>
<dbReference type="Gene3D" id="3.10.580.10">
    <property type="entry name" value="CBS-domain"/>
    <property type="match status" value="1"/>
</dbReference>
<keyword evidence="1" id="KW-0129">CBS domain</keyword>
<dbReference type="EMBL" id="CP000698">
    <property type="protein sequence ID" value="ABQ28231.1"/>
    <property type="molecule type" value="Genomic_DNA"/>
</dbReference>
<keyword evidence="4" id="KW-1185">Reference proteome</keyword>
<evidence type="ECO:0000313" key="4">
    <source>
        <dbReference type="Proteomes" id="UP000006695"/>
    </source>
</evidence>
<evidence type="ECO:0000313" key="3">
    <source>
        <dbReference type="EMBL" id="ABQ28231.1"/>
    </source>
</evidence>
<evidence type="ECO:0000259" key="2">
    <source>
        <dbReference type="PROSITE" id="PS51371"/>
    </source>
</evidence>
<dbReference type="HOGENOM" id="CLU_045375_0_0_7"/>
<dbReference type="InterPro" id="IPR029044">
    <property type="entry name" value="Nucleotide-diphossugar_trans"/>
</dbReference>
<gene>
    <name evidence="3" type="ordered locus">Gura_4088</name>
</gene>
<dbReference type="SMART" id="SM00116">
    <property type="entry name" value="CBS"/>
    <property type="match status" value="2"/>
</dbReference>
<dbReference type="RefSeq" id="WP_011940867.1">
    <property type="nucleotide sequence ID" value="NC_009483.1"/>
</dbReference>
<name>A5G8W3_GEOUR</name>
<evidence type="ECO:0000256" key="1">
    <source>
        <dbReference type="PROSITE-ProRule" id="PRU00703"/>
    </source>
</evidence>
<organism evidence="3 4">
    <name type="scientific">Geotalea uraniireducens (strain Rf4)</name>
    <name type="common">Geobacter uraniireducens</name>
    <dbReference type="NCBI Taxonomy" id="351605"/>
    <lineage>
        <taxon>Bacteria</taxon>
        <taxon>Pseudomonadati</taxon>
        <taxon>Thermodesulfobacteriota</taxon>
        <taxon>Desulfuromonadia</taxon>
        <taxon>Geobacterales</taxon>
        <taxon>Geobacteraceae</taxon>
        <taxon>Geotalea</taxon>
    </lineage>
</organism>
<protein>
    <submittedName>
        <fullName evidence="3">Nucleotidyl transferase</fullName>
    </submittedName>
</protein>
<accession>A5G8W3</accession>
<dbReference type="Pfam" id="PF00483">
    <property type="entry name" value="NTP_transferase"/>
    <property type="match status" value="1"/>
</dbReference>
<dbReference type="Proteomes" id="UP000006695">
    <property type="component" value="Chromosome"/>
</dbReference>
<dbReference type="CDD" id="cd06426">
    <property type="entry name" value="NTP_transferase_like_2"/>
    <property type="match status" value="1"/>
</dbReference>
<dbReference type="SUPFAM" id="SSF53448">
    <property type="entry name" value="Nucleotide-diphospho-sugar transferases"/>
    <property type="match status" value="1"/>
</dbReference>
<keyword evidence="3" id="KW-0808">Transferase</keyword>
<dbReference type="OrthoDB" id="9788272at2"/>
<feature type="domain" description="CBS" evidence="2">
    <location>
        <begin position="66"/>
        <end position="123"/>
    </location>
</feature>
<dbReference type="SUPFAM" id="SSF54631">
    <property type="entry name" value="CBS-domain pair"/>
    <property type="match status" value="1"/>
</dbReference>
<dbReference type="PANTHER" id="PTHR22572">
    <property type="entry name" value="SUGAR-1-PHOSPHATE GUANYL TRANSFERASE"/>
    <property type="match status" value="1"/>
</dbReference>